<dbReference type="GO" id="GO:0003724">
    <property type="term" value="F:RNA helicase activity"/>
    <property type="evidence" value="ECO:0007669"/>
    <property type="project" value="UniProtKB-EC"/>
</dbReference>
<feature type="compositionally biased region" description="Basic and acidic residues" evidence="8">
    <location>
        <begin position="461"/>
        <end position="470"/>
    </location>
</feature>
<comment type="caution">
    <text evidence="12">The sequence shown here is derived from an EMBL/GenBank/DDBJ whole genome shotgun (WGS) entry which is preliminary data.</text>
</comment>
<evidence type="ECO:0000256" key="3">
    <source>
        <dbReference type="ARBA" id="ARBA00022801"/>
    </source>
</evidence>
<evidence type="ECO:0000256" key="7">
    <source>
        <dbReference type="RuleBase" id="RU000492"/>
    </source>
</evidence>
<dbReference type="SMART" id="SM00487">
    <property type="entry name" value="DEXDc"/>
    <property type="match status" value="1"/>
</dbReference>
<dbReference type="GO" id="GO:0003676">
    <property type="term" value="F:nucleic acid binding"/>
    <property type="evidence" value="ECO:0007669"/>
    <property type="project" value="InterPro"/>
</dbReference>
<name>A0A8S4FR12_PLUXY</name>
<dbReference type="Pfam" id="PF00270">
    <property type="entry name" value="DEAD"/>
    <property type="match status" value="1"/>
</dbReference>
<proteinExistence type="inferred from homology"/>
<organism evidence="12 13">
    <name type="scientific">Plutella xylostella</name>
    <name type="common">Diamondback moth</name>
    <name type="synonym">Plutella maculipennis</name>
    <dbReference type="NCBI Taxonomy" id="51655"/>
    <lineage>
        <taxon>Eukaryota</taxon>
        <taxon>Metazoa</taxon>
        <taxon>Ecdysozoa</taxon>
        <taxon>Arthropoda</taxon>
        <taxon>Hexapoda</taxon>
        <taxon>Insecta</taxon>
        <taxon>Pterygota</taxon>
        <taxon>Neoptera</taxon>
        <taxon>Endopterygota</taxon>
        <taxon>Lepidoptera</taxon>
        <taxon>Glossata</taxon>
        <taxon>Ditrysia</taxon>
        <taxon>Yponomeutoidea</taxon>
        <taxon>Plutellidae</taxon>
        <taxon>Plutella</taxon>
    </lineage>
</organism>
<dbReference type="InterPro" id="IPR014014">
    <property type="entry name" value="RNA_helicase_DEAD_Q_motif"/>
</dbReference>
<feature type="short sequence motif" description="Q motif" evidence="6">
    <location>
        <begin position="7"/>
        <end position="35"/>
    </location>
</feature>
<sequence>MDENDEREFAELGIKPWLIKQLHSLGIKSPTPIQKGCIARILAGDDCIGAAKTGSGKTFAFALPILQHLAEDPYGIFALVLTPTHELAYQIADQFSILGQSLKLRVCIVTGGSDQLEEALKLAKRPHIVVAMPGRLADHISGCDTFTLKKIKYLVLDEADRLFGESFQDDLETIFEALPQKRQNLLFSATITEDVKESKILPLNRDHLLTWTDTDTQLTVSTLDQRYVVCPAYARDVYLVQTLREYREKHPSGHVVVFTDTKKDCQVLSMMLNAIGIDNVCLHGFMRQRDRVAALSQFRSNLKSTLLATNVAARGLDIPTVNLVVNHKLPLEPKEYIHRVGRTARAGRSGLAISLITPYDILRLGEIEDKINTKLTEYKVDDDEAVKVFTTVSVTKREQEAQLDNEEFEQRKKNYRIKRWRQAGVDPEMMEEGLEEMRRKRVRAAKKAKLAKIKELQSQMKSDEGTRQQDNRLQQSGTEDIDASIKDGLRKVNKSLMKKDDRFKNVIGKITKIKRKAENVAKIQSKAQEKEQSRKKKKKV</sequence>
<feature type="domain" description="DEAD-box RNA helicase Q" evidence="11">
    <location>
        <begin position="7"/>
        <end position="35"/>
    </location>
</feature>
<dbReference type="PROSITE" id="PS51192">
    <property type="entry name" value="HELICASE_ATP_BIND_1"/>
    <property type="match status" value="1"/>
</dbReference>
<evidence type="ECO:0000256" key="1">
    <source>
        <dbReference type="ARBA" id="ARBA00012552"/>
    </source>
</evidence>
<feature type="region of interest" description="Disordered" evidence="8">
    <location>
        <begin position="520"/>
        <end position="540"/>
    </location>
</feature>
<evidence type="ECO:0000256" key="2">
    <source>
        <dbReference type="ARBA" id="ARBA00022741"/>
    </source>
</evidence>
<feature type="domain" description="Helicase ATP-binding" evidence="9">
    <location>
        <begin position="38"/>
        <end position="209"/>
    </location>
</feature>
<evidence type="ECO:0000256" key="6">
    <source>
        <dbReference type="PROSITE-ProRule" id="PRU00552"/>
    </source>
</evidence>
<evidence type="ECO:0000256" key="5">
    <source>
        <dbReference type="ARBA" id="ARBA00022840"/>
    </source>
</evidence>
<dbReference type="CDD" id="cd18787">
    <property type="entry name" value="SF2_C_DEAD"/>
    <property type="match status" value="1"/>
</dbReference>
<dbReference type="PROSITE" id="PS51194">
    <property type="entry name" value="HELICASE_CTER"/>
    <property type="match status" value="1"/>
</dbReference>
<keyword evidence="13" id="KW-1185">Reference proteome</keyword>
<dbReference type="PANTHER" id="PTHR47959:SF24">
    <property type="entry name" value="ATP-DEPENDENT RNA HELICASE"/>
    <property type="match status" value="1"/>
</dbReference>
<accession>A0A8S4FR12</accession>
<dbReference type="PROSITE" id="PS00039">
    <property type="entry name" value="DEAD_ATP_HELICASE"/>
    <property type="match status" value="1"/>
</dbReference>
<dbReference type="Pfam" id="PF00271">
    <property type="entry name" value="Helicase_C"/>
    <property type="match status" value="1"/>
</dbReference>
<dbReference type="SMART" id="SM00490">
    <property type="entry name" value="HELICc"/>
    <property type="match status" value="1"/>
</dbReference>
<evidence type="ECO:0000313" key="12">
    <source>
        <dbReference type="EMBL" id="CAG9130466.1"/>
    </source>
</evidence>
<dbReference type="AlphaFoldDB" id="A0A8S4FR12"/>
<keyword evidence="5 7" id="KW-0067">ATP-binding</keyword>
<dbReference type="InterPro" id="IPR001650">
    <property type="entry name" value="Helicase_C-like"/>
</dbReference>
<dbReference type="PROSITE" id="PS51195">
    <property type="entry name" value="Q_MOTIF"/>
    <property type="match status" value="1"/>
</dbReference>
<dbReference type="InterPro" id="IPR011545">
    <property type="entry name" value="DEAD/DEAH_box_helicase_dom"/>
</dbReference>
<reference evidence="12" key="1">
    <citation type="submission" date="2020-11" db="EMBL/GenBank/DDBJ databases">
        <authorList>
            <person name="Whiteford S."/>
        </authorList>
    </citation>
    <scope>NUCLEOTIDE SEQUENCE</scope>
</reference>
<dbReference type="GO" id="GO:0005829">
    <property type="term" value="C:cytosol"/>
    <property type="evidence" value="ECO:0007669"/>
    <property type="project" value="TreeGrafter"/>
</dbReference>
<keyword evidence="3 7" id="KW-0378">Hydrolase</keyword>
<protein>
    <recommendedName>
        <fullName evidence="1">RNA helicase</fullName>
        <ecNumber evidence="1">3.6.4.13</ecNumber>
    </recommendedName>
</protein>
<dbReference type="Proteomes" id="UP000653454">
    <property type="component" value="Unassembled WGS sequence"/>
</dbReference>
<dbReference type="InterPro" id="IPR014001">
    <property type="entry name" value="Helicase_ATP-bd"/>
</dbReference>
<evidence type="ECO:0000259" key="11">
    <source>
        <dbReference type="PROSITE" id="PS51195"/>
    </source>
</evidence>
<evidence type="ECO:0000256" key="8">
    <source>
        <dbReference type="SAM" id="MobiDB-lite"/>
    </source>
</evidence>
<keyword evidence="4 7" id="KW-0347">Helicase</keyword>
<dbReference type="GO" id="GO:0010468">
    <property type="term" value="P:regulation of gene expression"/>
    <property type="evidence" value="ECO:0007669"/>
    <property type="project" value="UniProtKB-ARBA"/>
</dbReference>
<dbReference type="InterPro" id="IPR027417">
    <property type="entry name" value="P-loop_NTPase"/>
</dbReference>
<dbReference type="Gene3D" id="3.40.50.300">
    <property type="entry name" value="P-loop containing nucleotide triphosphate hydrolases"/>
    <property type="match status" value="2"/>
</dbReference>
<feature type="region of interest" description="Disordered" evidence="8">
    <location>
        <begin position="454"/>
        <end position="486"/>
    </location>
</feature>
<evidence type="ECO:0000259" key="9">
    <source>
        <dbReference type="PROSITE" id="PS51192"/>
    </source>
</evidence>
<feature type="domain" description="Helicase C-terminal" evidence="10">
    <location>
        <begin position="238"/>
        <end position="386"/>
    </location>
</feature>
<dbReference type="PANTHER" id="PTHR47959">
    <property type="entry name" value="ATP-DEPENDENT RNA HELICASE RHLE-RELATED"/>
    <property type="match status" value="1"/>
</dbReference>
<comment type="similarity">
    <text evidence="7">Belongs to the DEAD box helicase family.</text>
</comment>
<dbReference type="EMBL" id="CAJHNJ030000041">
    <property type="protein sequence ID" value="CAG9130466.1"/>
    <property type="molecule type" value="Genomic_DNA"/>
</dbReference>
<dbReference type="GO" id="GO:0016787">
    <property type="term" value="F:hydrolase activity"/>
    <property type="evidence" value="ECO:0007669"/>
    <property type="project" value="UniProtKB-KW"/>
</dbReference>
<dbReference type="GO" id="GO:0005524">
    <property type="term" value="F:ATP binding"/>
    <property type="evidence" value="ECO:0007669"/>
    <property type="project" value="UniProtKB-KW"/>
</dbReference>
<gene>
    <name evidence="12" type="ORF">PLXY2_LOCUS9925</name>
</gene>
<evidence type="ECO:0000256" key="4">
    <source>
        <dbReference type="ARBA" id="ARBA00022806"/>
    </source>
</evidence>
<dbReference type="EC" id="3.6.4.13" evidence="1"/>
<evidence type="ECO:0000313" key="13">
    <source>
        <dbReference type="Proteomes" id="UP000653454"/>
    </source>
</evidence>
<dbReference type="CDD" id="cd17955">
    <property type="entry name" value="DEADc_DDX49"/>
    <property type="match status" value="1"/>
</dbReference>
<dbReference type="SUPFAM" id="SSF52540">
    <property type="entry name" value="P-loop containing nucleoside triphosphate hydrolases"/>
    <property type="match status" value="1"/>
</dbReference>
<dbReference type="InterPro" id="IPR050079">
    <property type="entry name" value="DEAD_box_RNA_helicase"/>
</dbReference>
<keyword evidence="2 7" id="KW-0547">Nucleotide-binding</keyword>
<evidence type="ECO:0000259" key="10">
    <source>
        <dbReference type="PROSITE" id="PS51194"/>
    </source>
</evidence>
<dbReference type="InterPro" id="IPR000629">
    <property type="entry name" value="RNA-helicase_DEAD-box_CS"/>
</dbReference>